<name>Q1JZE5_DESA6</name>
<dbReference type="InterPro" id="IPR011257">
    <property type="entry name" value="DNA_glycosylase"/>
</dbReference>
<keyword evidence="3 12" id="KW-0479">Metal-binding</keyword>
<dbReference type="InterPro" id="IPR003651">
    <property type="entry name" value="Endonuclease3_FeS-loop_motif"/>
</dbReference>
<comment type="cofactor">
    <cofactor evidence="12">
        <name>[4Fe-4S] cluster</name>
        <dbReference type="ChEBI" id="CHEBI:49883"/>
    </cofactor>
    <text evidence="12">Binds 1 [4Fe-4S] cluster.</text>
</comment>
<dbReference type="EC" id="4.2.99.18" evidence="12"/>
<dbReference type="InterPro" id="IPR000445">
    <property type="entry name" value="HhH_motif"/>
</dbReference>
<feature type="binding site" evidence="12">
    <location>
        <position position="207"/>
    </location>
    <ligand>
        <name>[4Fe-4S] cluster</name>
        <dbReference type="ChEBI" id="CHEBI:49883"/>
    </ligand>
</feature>
<evidence type="ECO:0000256" key="8">
    <source>
        <dbReference type="ARBA" id="ARBA00023125"/>
    </source>
</evidence>
<dbReference type="SMART" id="SM00478">
    <property type="entry name" value="ENDO3c"/>
    <property type="match status" value="1"/>
</dbReference>
<evidence type="ECO:0000256" key="6">
    <source>
        <dbReference type="ARBA" id="ARBA00023004"/>
    </source>
</evidence>
<evidence type="ECO:0000256" key="9">
    <source>
        <dbReference type="ARBA" id="ARBA00023204"/>
    </source>
</evidence>
<keyword evidence="7 12" id="KW-0411">Iron-sulfur</keyword>
<evidence type="ECO:0000313" key="15">
    <source>
        <dbReference type="Proteomes" id="UP000005695"/>
    </source>
</evidence>
<evidence type="ECO:0000256" key="10">
    <source>
        <dbReference type="ARBA" id="ARBA00023239"/>
    </source>
</evidence>
<protein>
    <recommendedName>
        <fullName evidence="12">Endonuclease III</fullName>
        <ecNumber evidence="12">4.2.99.18</ecNumber>
    </recommendedName>
    <alternativeName>
        <fullName evidence="12">DNA-(apurinic or apyrimidinic site) lyase</fullName>
    </alternativeName>
</protein>
<dbReference type="CDD" id="cd00056">
    <property type="entry name" value="ENDO3c"/>
    <property type="match status" value="1"/>
</dbReference>
<feature type="domain" description="HhH-GPD" evidence="13">
    <location>
        <begin position="42"/>
        <end position="189"/>
    </location>
</feature>
<dbReference type="PANTHER" id="PTHR10359:SF18">
    <property type="entry name" value="ENDONUCLEASE III"/>
    <property type="match status" value="1"/>
</dbReference>
<dbReference type="InterPro" id="IPR005759">
    <property type="entry name" value="Nth"/>
</dbReference>
<evidence type="ECO:0000256" key="5">
    <source>
        <dbReference type="ARBA" id="ARBA00022801"/>
    </source>
</evidence>
<feature type="binding site" evidence="12">
    <location>
        <position position="201"/>
    </location>
    <ligand>
        <name>[4Fe-4S] cluster</name>
        <dbReference type="ChEBI" id="CHEBI:49883"/>
    </ligand>
</feature>
<evidence type="ECO:0000256" key="3">
    <source>
        <dbReference type="ARBA" id="ARBA00022723"/>
    </source>
</evidence>
<reference evidence="14" key="1">
    <citation type="submission" date="2006-05" db="EMBL/GenBank/DDBJ databases">
        <title>Annotation of the draft genome assembly of Desulfuromonas acetoxidans DSM 684.</title>
        <authorList>
            <consortium name="US DOE Joint Genome Institute (JGI-ORNL)"/>
            <person name="Larimer F."/>
            <person name="Land M."/>
            <person name="Hauser L."/>
        </authorList>
    </citation>
    <scope>NUCLEOTIDE SEQUENCE [LARGE SCALE GENOMIC DNA]</scope>
    <source>
        <strain evidence="14">DSM 684</strain>
    </source>
</reference>
<keyword evidence="10 12" id="KW-0456">Lyase</keyword>
<accession>Q1JZE5</accession>
<dbReference type="EMBL" id="AAEW02000009">
    <property type="protein sequence ID" value="EAT15622.1"/>
    <property type="molecule type" value="Genomic_DNA"/>
</dbReference>
<evidence type="ECO:0000256" key="12">
    <source>
        <dbReference type="HAMAP-Rule" id="MF_00942"/>
    </source>
</evidence>
<comment type="function">
    <text evidence="12">DNA repair enzyme that has both DNA N-glycosylase activity and AP-lyase activity. The DNA N-glycosylase activity releases various damaged pyrimidines from DNA by cleaving the N-glycosidic bond, leaving an AP (apurinic/apyrimidinic) site. The AP-lyase activity cleaves the phosphodiester bond 3' to the AP site by a beta-elimination, leaving a 3'-terminal unsaturated sugar and a product with a terminal 5'-phosphate.</text>
</comment>
<keyword evidence="9 12" id="KW-0234">DNA repair</keyword>
<dbReference type="Pfam" id="PF10576">
    <property type="entry name" value="EndIII_4Fe-2S"/>
    <property type="match status" value="1"/>
</dbReference>
<dbReference type="GO" id="GO:0019104">
    <property type="term" value="F:DNA N-glycosylase activity"/>
    <property type="evidence" value="ECO:0007669"/>
    <property type="project" value="UniProtKB-UniRule"/>
</dbReference>
<evidence type="ECO:0000313" key="14">
    <source>
        <dbReference type="EMBL" id="EAT15622.1"/>
    </source>
</evidence>
<keyword evidence="8 12" id="KW-0238">DNA-binding</keyword>
<dbReference type="Gene3D" id="1.10.1670.10">
    <property type="entry name" value="Helix-hairpin-Helix base-excision DNA repair enzymes (C-terminal)"/>
    <property type="match status" value="1"/>
</dbReference>
<keyword evidence="6 12" id="KW-0408">Iron</keyword>
<keyword evidence="5 12" id="KW-0378">Hydrolase</keyword>
<dbReference type="SMART" id="SM00525">
    <property type="entry name" value="FES"/>
    <property type="match status" value="1"/>
</dbReference>
<proteinExistence type="inferred from homology"/>
<dbReference type="FunFam" id="1.10.340.30:FF:000001">
    <property type="entry name" value="Endonuclease III"/>
    <property type="match status" value="1"/>
</dbReference>
<comment type="caution">
    <text evidence="14">The sequence shown here is derived from an EMBL/GenBank/DDBJ whole genome shotgun (WGS) entry which is preliminary data.</text>
</comment>
<comment type="similarity">
    <text evidence="1 12">Belongs to the Nth/MutY family.</text>
</comment>
<dbReference type="HAMAP" id="MF_00942">
    <property type="entry name" value="Nth"/>
    <property type="match status" value="1"/>
</dbReference>
<reference evidence="14" key="2">
    <citation type="submission" date="2006-05" db="EMBL/GenBank/DDBJ databases">
        <title>Sequencing of the draft genome and assembly of Desulfuromonas acetoxidans DSM 684.</title>
        <authorList>
            <consortium name="US DOE Joint Genome Institute (JGI-PGF)"/>
            <person name="Copeland A."/>
            <person name="Lucas S."/>
            <person name="Lapidus A."/>
            <person name="Barry K."/>
            <person name="Detter J.C."/>
            <person name="Glavina del Rio T."/>
            <person name="Hammon N."/>
            <person name="Israni S."/>
            <person name="Dalin E."/>
            <person name="Tice H."/>
            <person name="Bruce D."/>
            <person name="Pitluck S."/>
            <person name="Richardson P."/>
        </authorList>
    </citation>
    <scope>NUCLEOTIDE SEQUENCE [LARGE SCALE GENOMIC DNA]</scope>
    <source>
        <strain evidence="14">DSM 684</strain>
    </source>
</reference>
<dbReference type="PIRSF" id="PIRSF001435">
    <property type="entry name" value="Nth"/>
    <property type="match status" value="1"/>
</dbReference>
<gene>
    <name evidence="12" type="primary">nth</name>
    <name evidence="14" type="ORF">Dace_1484</name>
</gene>
<dbReference type="FunFam" id="1.10.1670.10:FF:000001">
    <property type="entry name" value="Endonuclease III"/>
    <property type="match status" value="1"/>
</dbReference>
<dbReference type="RefSeq" id="WP_006000571.1">
    <property type="nucleotide sequence ID" value="NZ_AAEW02000009.1"/>
</dbReference>
<dbReference type="Pfam" id="PF00730">
    <property type="entry name" value="HhH-GPD"/>
    <property type="match status" value="1"/>
</dbReference>
<evidence type="ECO:0000256" key="1">
    <source>
        <dbReference type="ARBA" id="ARBA00008343"/>
    </source>
</evidence>
<evidence type="ECO:0000259" key="13">
    <source>
        <dbReference type="SMART" id="SM00478"/>
    </source>
</evidence>
<dbReference type="OrthoDB" id="9800977at2"/>
<dbReference type="NCBIfam" id="TIGR01083">
    <property type="entry name" value="nth"/>
    <property type="match status" value="1"/>
</dbReference>
<dbReference type="InterPro" id="IPR023170">
    <property type="entry name" value="HhH_base_excis_C"/>
</dbReference>
<dbReference type="GO" id="GO:0051539">
    <property type="term" value="F:4 iron, 4 sulfur cluster binding"/>
    <property type="evidence" value="ECO:0007669"/>
    <property type="project" value="UniProtKB-UniRule"/>
</dbReference>
<dbReference type="Gene3D" id="1.10.340.30">
    <property type="entry name" value="Hypothetical protein, domain 2"/>
    <property type="match status" value="1"/>
</dbReference>
<dbReference type="GO" id="GO:0046872">
    <property type="term" value="F:metal ion binding"/>
    <property type="evidence" value="ECO:0007669"/>
    <property type="project" value="UniProtKB-KW"/>
</dbReference>
<dbReference type="PANTHER" id="PTHR10359">
    <property type="entry name" value="A/G-SPECIFIC ADENINE GLYCOSYLASE/ENDONUCLEASE III"/>
    <property type="match status" value="1"/>
</dbReference>
<sequence length="211" mass="24235">MTKKEKKKWFETIITILDQHYPEAQCSLNFSNPLELVIATLLSAQTTDIRVNLVTRKLFERYRDVHAYAQADIHEVEEIIRSIGCYRVKAKHIVAAAQLLCQKFSGQVPDQLDDLIQLPGVGRKTANVVLSNAFDKPGFPVDTHVKRVARRLGWTRQSDPVKIESELCRYVEPPLWGHTSHLLIYHGREICKARSPQCERCPVENQCKKVF</sequence>
<feature type="binding site" evidence="12">
    <location>
        <position position="191"/>
    </location>
    <ligand>
        <name>[4Fe-4S] cluster</name>
        <dbReference type="ChEBI" id="CHEBI:49883"/>
    </ligand>
</feature>
<evidence type="ECO:0000256" key="11">
    <source>
        <dbReference type="ARBA" id="ARBA00023295"/>
    </source>
</evidence>
<dbReference type="InterPro" id="IPR003265">
    <property type="entry name" value="HhH-GPD_domain"/>
</dbReference>
<keyword evidence="14" id="KW-0540">Nuclease</keyword>
<dbReference type="AlphaFoldDB" id="Q1JZE5"/>
<keyword evidence="11 12" id="KW-0326">Glycosidase</keyword>
<organism evidence="14 15">
    <name type="scientific">Desulfuromonas acetoxidans (strain DSM 684 / 11070)</name>
    <dbReference type="NCBI Taxonomy" id="281689"/>
    <lineage>
        <taxon>Bacteria</taxon>
        <taxon>Pseudomonadati</taxon>
        <taxon>Thermodesulfobacteriota</taxon>
        <taxon>Desulfuromonadia</taxon>
        <taxon>Desulfuromonadales</taxon>
        <taxon>Desulfuromonadaceae</taxon>
        <taxon>Desulfuromonas</taxon>
    </lineage>
</organism>
<evidence type="ECO:0000256" key="4">
    <source>
        <dbReference type="ARBA" id="ARBA00022763"/>
    </source>
</evidence>
<dbReference type="GO" id="GO:0006285">
    <property type="term" value="P:base-excision repair, AP site formation"/>
    <property type="evidence" value="ECO:0007669"/>
    <property type="project" value="TreeGrafter"/>
</dbReference>
<comment type="catalytic activity">
    <reaction evidence="12">
        <text>2'-deoxyribonucleotide-(2'-deoxyribose 5'-phosphate)-2'-deoxyribonucleotide-DNA = a 3'-end 2'-deoxyribonucleotide-(2,3-dehydro-2,3-deoxyribose 5'-phosphate)-DNA + a 5'-end 5'-phospho-2'-deoxyribonucleoside-DNA + H(+)</text>
        <dbReference type="Rhea" id="RHEA:66592"/>
        <dbReference type="Rhea" id="RHEA-COMP:13180"/>
        <dbReference type="Rhea" id="RHEA-COMP:16897"/>
        <dbReference type="Rhea" id="RHEA-COMP:17067"/>
        <dbReference type="ChEBI" id="CHEBI:15378"/>
        <dbReference type="ChEBI" id="CHEBI:136412"/>
        <dbReference type="ChEBI" id="CHEBI:157695"/>
        <dbReference type="ChEBI" id="CHEBI:167181"/>
        <dbReference type="EC" id="4.2.99.18"/>
    </reaction>
</comment>
<keyword evidence="4 12" id="KW-0227">DNA damage</keyword>
<keyword evidence="15" id="KW-1185">Reference proteome</keyword>
<keyword evidence="14" id="KW-0255">Endonuclease</keyword>
<dbReference type="PROSITE" id="PS01155">
    <property type="entry name" value="ENDONUCLEASE_III_2"/>
    <property type="match status" value="1"/>
</dbReference>
<feature type="binding site" evidence="12">
    <location>
        <position position="198"/>
    </location>
    <ligand>
        <name>[4Fe-4S] cluster</name>
        <dbReference type="ChEBI" id="CHEBI:49883"/>
    </ligand>
</feature>
<keyword evidence="2 12" id="KW-0004">4Fe-4S</keyword>
<dbReference type="Proteomes" id="UP000005695">
    <property type="component" value="Unassembled WGS sequence"/>
</dbReference>
<dbReference type="GO" id="GO:0140078">
    <property type="term" value="F:class I DNA-(apurinic or apyrimidinic site) endonuclease activity"/>
    <property type="evidence" value="ECO:0007669"/>
    <property type="project" value="UniProtKB-EC"/>
</dbReference>
<dbReference type="GO" id="GO:0003677">
    <property type="term" value="F:DNA binding"/>
    <property type="evidence" value="ECO:0007669"/>
    <property type="project" value="UniProtKB-UniRule"/>
</dbReference>
<dbReference type="InterPro" id="IPR004036">
    <property type="entry name" value="Endonuclease-III-like_CS2"/>
</dbReference>
<evidence type="ECO:0000256" key="2">
    <source>
        <dbReference type="ARBA" id="ARBA00022485"/>
    </source>
</evidence>
<dbReference type="Pfam" id="PF00633">
    <property type="entry name" value="HHH"/>
    <property type="match status" value="1"/>
</dbReference>
<evidence type="ECO:0000256" key="7">
    <source>
        <dbReference type="ARBA" id="ARBA00023014"/>
    </source>
</evidence>
<dbReference type="SUPFAM" id="SSF48150">
    <property type="entry name" value="DNA-glycosylase"/>
    <property type="match status" value="1"/>
</dbReference>